<accession>A0ABR7Z9A0</accession>
<evidence type="ECO:0000256" key="3">
    <source>
        <dbReference type="ARBA" id="ARBA00023125"/>
    </source>
</evidence>
<evidence type="ECO:0000256" key="4">
    <source>
        <dbReference type="ARBA" id="ARBA00023163"/>
    </source>
</evidence>
<name>A0ABR7Z9A0_9PSED</name>
<protein>
    <submittedName>
        <fullName evidence="6">LysR family transcriptional regulator</fullName>
    </submittedName>
</protein>
<dbReference type="InterPro" id="IPR036390">
    <property type="entry name" value="WH_DNA-bd_sf"/>
</dbReference>
<keyword evidence="2" id="KW-0805">Transcription regulation</keyword>
<comment type="similarity">
    <text evidence="1">Belongs to the LysR transcriptional regulatory family.</text>
</comment>
<dbReference type="Pfam" id="PF00126">
    <property type="entry name" value="HTH_1"/>
    <property type="match status" value="1"/>
</dbReference>
<comment type="caution">
    <text evidence="6">The sequence shown here is derived from an EMBL/GenBank/DDBJ whole genome shotgun (WGS) entry which is preliminary data.</text>
</comment>
<dbReference type="InterPro" id="IPR058163">
    <property type="entry name" value="LysR-type_TF_proteobact-type"/>
</dbReference>
<dbReference type="PROSITE" id="PS50931">
    <property type="entry name" value="HTH_LYSR"/>
    <property type="match status" value="1"/>
</dbReference>
<dbReference type="SUPFAM" id="SSF53850">
    <property type="entry name" value="Periplasmic binding protein-like II"/>
    <property type="match status" value="1"/>
</dbReference>
<dbReference type="EMBL" id="JAAOCA010000044">
    <property type="protein sequence ID" value="MBD1601883.1"/>
    <property type="molecule type" value="Genomic_DNA"/>
</dbReference>
<dbReference type="RefSeq" id="WP_190425969.1">
    <property type="nucleotide sequence ID" value="NZ_JAAOCA010000044.1"/>
</dbReference>
<feature type="domain" description="HTH lysR-type" evidence="5">
    <location>
        <begin position="1"/>
        <end position="59"/>
    </location>
</feature>
<dbReference type="PANTHER" id="PTHR30537">
    <property type="entry name" value="HTH-TYPE TRANSCRIPTIONAL REGULATOR"/>
    <property type="match status" value="1"/>
</dbReference>
<sequence>MYDLNDLYYFVQVVDNEGFAAAGRKLDIPKSKLSRRVTLLEERLGVRLIHRSTRKFLVTEVGHSYYRHCVAMLAEANAAQAAIEHSRSEPQGIVRISCPPGLAAMGVSDTLARFMANYPKVTVYIDSTNRRVDILGEGYDIALRVRFPPLENVDLVVRVLGKSLQKLVAHPSLVPAEPALDIARLGKLPSVDLGPANHEHRWRLIDAQGQPFEVTHKPRLITSDLGTLLQAALEGVGVAQMPEIMVRDALQAGKLVEVLAGYTLRCGIIHAVFPSRRGLAPAVRLLIDQLAEDFGAVAVADPHASGT</sequence>
<dbReference type="CDD" id="cd08473">
    <property type="entry name" value="PBP2_CrgA_like_4"/>
    <property type="match status" value="1"/>
</dbReference>
<proteinExistence type="inferred from homology"/>
<dbReference type="Pfam" id="PF03466">
    <property type="entry name" value="LysR_substrate"/>
    <property type="match status" value="1"/>
</dbReference>
<evidence type="ECO:0000313" key="6">
    <source>
        <dbReference type="EMBL" id="MBD1601883.1"/>
    </source>
</evidence>
<evidence type="ECO:0000259" key="5">
    <source>
        <dbReference type="PROSITE" id="PS50931"/>
    </source>
</evidence>
<dbReference type="Gene3D" id="3.40.190.290">
    <property type="match status" value="1"/>
</dbReference>
<dbReference type="InterPro" id="IPR036388">
    <property type="entry name" value="WH-like_DNA-bd_sf"/>
</dbReference>
<dbReference type="InterPro" id="IPR000847">
    <property type="entry name" value="LysR_HTH_N"/>
</dbReference>
<dbReference type="SUPFAM" id="SSF46785">
    <property type="entry name" value="Winged helix' DNA-binding domain"/>
    <property type="match status" value="1"/>
</dbReference>
<organism evidence="6 7">
    <name type="scientific">Pseudomonas typographi</name>
    <dbReference type="NCBI Taxonomy" id="2715964"/>
    <lineage>
        <taxon>Bacteria</taxon>
        <taxon>Pseudomonadati</taxon>
        <taxon>Pseudomonadota</taxon>
        <taxon>Gammaproteobacteria</taxon>
        <taxon>Pseudomonadales</taxon>
        <taxon>Pseudomonadaceae</taxon>
        <taxon>Pseudomonas</taxon>
    </lineage>
</organism>
<evidence type="ECO:0000313" key="7">
    <source>
        <dbReference type="Proteomes" id="UP000805841"/>
    </source>
</evidence>
<gene>
    <name evidence="6" type="ORF">HAQ05_24720</name>
</gene>
<dbReference type="InterPro" id="IPR005119">
    <property type="entry name" value="LysR_subst-bd"/>
</dbReference>
<dbReference type="Gene3D" id="1.10.10.10">
    <property type="entry name" value="Winged helix-like DNA-binding domain superfamily/Winged helix DNA-binding domain"/>
    <property type="match status" value="1"/>
</dbReference>
<evidence type="ECO:0000256" key="1">
    <source>
        <dbReference type="ARBA" id="ARBA00009437"/>
    </source>
</evidence>
<dbReference type="Proteomes" id="UP000805841">
    <property type="component" value="Unassembled WGS sequence"/>
</dbReference>
<evidence type="ECO:0000256" key="2">
    <source>
        <dbReference type="ARBA" id="ARBA00023015"/>
    </source>
</evidence>
<keyword evidence="3" id="KW-0238">DNA-binding</keyword>
<reference evidence="6 7" key="1">
    <citation type="journal article" date="2020" name="Insects">
        <title>Bacteria Belonging to Pseudomonas typographi sp. nov. from the Bark Beetle Ips typographus Have Genomic Potential to Aid in the Host Ecology.</title>
        <authorList>
            <person name="Peral-Aranega E."/>
            <person name="Saati-Santamaria Z."/>
            <person name="Kolarik M."/>
            <person name="Rivas R."/>
            <person name="Garcia-Fraile P."/>
        </authorList>
    </citation>
    <scope>NUCLEOTIDE SEQUENCE [LARGE SCALE GENOMIC DNA]</scope>
    <source>
        <strain evidence="6 7">CA3A</strain>
    </source>
</reference>
<keyword evidence="4" id="KW-0804">Transcription</keyword>
<keyword evidence="7" id="KW-1185">Reference proteome</keyword>
<dbReference type="PANTHER" id="PTHR30537:SF31">
    <property type="entry name" value="TRANSCRIPTIONAL REGULATOR, LYSR FAMILY"/>
    <property type="match status" value="1"/>
</dbReference>